<proteinExistence type="predicted"/>
<reference evidence="2 3" key="1">
    <citation type="submission" date="2018-08" db="EMBL/GenBank/DDBJ databases">
        <title>A genome reference for cultivated species of the human gut microbiota.</title>
        <authorList>
            <person name="Zou Y."/>
            <person name="Xue W."/>
            <person name="Luo G."/>
        </authorList>
    </citation>
    <scope>NUCLEOTIDE SEQUENCE [LARGE SCALE GENOMIC DNA]</scope>
    <source>
        <strain evidence="2 3">AF35-6BH</strain>
    </source>
</reference>
<reference evidence="1" key="2">
    <citation type="submission" date="2021-02" db="EMBL/GenBank/DDBJ databases">
        <title>Infant gut strain persistence is associated with maternal origin, phylogeny, and functional potential including surface adhesion and iron acquisition.</title>
        <authorList>
            <person name="Lou Y.C."/>
        </authorList>
    </citation>
    <scope>NUCLEOTIDE SEQUENCE</scope>
    <source>
        <strain evidence="1">L3_108_103G1_dasL3_108_103G1_concoct_2</strain>
    </source>
</reference>
<evidence type="ECO:0000313" key="2">
    <source>
        <dbReference type="EMBL" id="RHM05750.1"/>
    </source>
</evidence>
<dbReference type="OrthoDB" id="2897530at2"/>
<evidence type="ECO:0000313" key="3">
    <source>
        <dbReference type="Proteomes" id="UP000284868"/>
    </source>
</evidence>
<accession>A0A415NZ17</accession>
<dbReference type="EMBL" id="JAGZMZ010000032">
    <property type="protein sequence ID" value="MBS4884979.1"/>
    <property type="molecule type" value="Genomic_DNA"/>
</dbReference>
<comment type="caution">
    <text evidence="2">The sequence shown here is derived from an EMBL/GenBank/DDBJ whole genome shotgun (WGS) entry which is preliminary data.</text>
</comment>
<gene>
    <name evidence="2" type="ORF">DWZ83_10185</name>
    <name evidence="1" type="ORF">KHZ85_09515</name>
</gene>
<organism evidence="2 3">
    <name type="scientific">Amedibacillus dolichus</name>
    <dbReference type="NCBI Taxonomy" id="31971"/>
    <lineage>
        <taxon>Bacteria</taxon>
        <taxon>Bacillati</taxon>
        <taxon>Bacillota</taxon>
        <taxon>Erysipelotrichia</taxon>
        <taxon>Erysipelotrichales</taxon>
        <taxon>Erysipelotrichaceae</taxon>
        <taxon>Amedibacillus</taxon>
    </lineage>
</organism>
<dbReference type="Proteomes" id="UP000284868">
    <property type="component" value="Unassembled WGS sequence"/>
</dbReference>
<dbReference type="AlphaFoldDB" id="A0A415NZ17"/>
<dbReference type="EMBL" id="QRPK01000096">
    <property type="protein sequence ID" value="RHM05750.1"/>
    <property type="molecule type" value="Genomic_DNA"/>
</dbReference>
<dbReference type="RefSeq" id="WP_147362265.1">
    <property type="nucleotide sequence ID" value="NZ_JAGZMZ010000032.1"/>
</dbReference>
<evidence type="ECO:0000313" key="1">
    <source>
        <dbReference type="EMBL" id="MBS4884979.1"/>
    </source>
</evidence>
<dbReference type="Proteomes" id="UP000753219">
    <property type="component" value="Unassembled WGS sequence"/>
</dbReference>
<protein>
    <submittedName>
        <fullName evidence="2">Uncharacterized protein</fullName>
    </submittedName>
</protein>
<keyword evidence="3" id="KW-1185">Reference proteome</keyword>
<name>A0A415NZ17_9FIRM</name>
<sequence length="72" mass="8534">MKMNCCVDYDESLIAKDSYIEMKCIRCGHEEKMPSFIYGEEADYLLDIGDDEPPYFQCSNHHKDSLYRKEIQ</sequence>